<proteinExistence type="predicted"/>
<dbReference type="RefSeq" id="WP_176071031.1">
    <property type="nucleotide sequence ID" value="NZ_JABWMJ010000011.1"/>
</dbReference>
<keyword evidence="2" id="KW-0808">Transferase</keyword>
<evidence type="ECO:0000313" key="2">
    <source>
        <dbReference type="EMBL" id="NUZ08197.1"/>
    </source>
</evidence>
<dbReference type="InterPro" id="IPR000182">
    <property type="entry name" value="GNAT_dom"/>
</dbReference>
<dbReference type="Proteomes" id="UP000529637">
    <property type="component" value="Unassembled WGS sequence"/>
</dbReference>
<dbReference type="Gene3D" id="3.40.630.30">
    <property type="match status" value="1"/>
</dbReference>
<dbReference type="GO" id="GO:0016747">
    <property type="term" value="F:acyltransferase activity, transferring groups other than amino-acyl groups"/>
    <property type="evidence" value="ECO:0007669"/>
    <property type="project" value="InterPro"/>
</dbReference>
<keyword evidence="3" id="KW-1185">Reference proteome</keyword>
<protein>
    <submittedName>
        <fullName evidence="2">GNAT family N-acetyltransferase</fullName>
    </submittedName>
</protein>
<dbReference type="PROSITE" id="PS51186">
    <property type="entry name" value="GNAT"/>
    <property type="match status" value="1"/>
</dbReference>
<reference evidence="2 3" key="1">
    <citation type="submission" date="2020-06" db="EMBL/GenBank/DDBJ databases">
        <title>Schlegella sp. ID0723 isolated from air conditioner.</title>
        <authorList>
            <person name="Kim D.Y."/>
            <person name="Kim D.-U."/>
        </authorList>
    </citation>
    <scope>NUCLEOTIDE SEQUENCE [LARGE SCALE GENOMIC DNA]</scope>
    <source>
        <strain evidence="2 3">ID0723</strain>
    </source>
</reference>
<organism evidence="2 3">
    <name type="scientific">Piscinibacter koreensis</name>
    <dbReference type="NCBI Taxonomy" id="2742824"/>
    <lineage>
        <taxon>Bacteria</taxon>
        <taxon>Pseudomonadati</taxon>
        <taxon>Pseudomonadota</taxon>
        <taxon>Betaproteobacteria</taxon>
        <taxon>Burkholderiales</taxon>
        <taxon>Sphaerotilaceae</taxon>
        <taxon>Piscinibacter</taxon>
    </lineage>
</organism>
<sequence length="204" mass="22346">MSASTPLTTTLVGEFVDLRPLATSDAELTFGWRQSARAMLLNKGAATVGQQASWIASRPASEYNFVIQLKNGTPVGMLSLSGLDRVNSHAEPGRFLIGDEDAVRGIPVAAEAMLLLYGLAFDTLGLHRVFGTVASDNTRMIKWQLYMGMSEEGRLRDHYFINGHYQDAVCFGLLEPDYRRRALPRLRAMVAAGRVRVAQPSSNG</sequence>
<gene>
    <name evidence="2" type="ORF">HQN59_20770</name>
</gene>
<name>A0A7Y6NS64_9BURK</name>
<comment type="caution">
    <text evidence="2">The sequence shown here is derived from an EMBL/GenBank/DDBJ whole genome shotgun (WGS) entry which is preliminary data.</text>
</comment>
<dbReference type="AlphaFoldDB" id="A0A7Y6NS64"/>
<evidence type="ECO:0000313" key="3">
    <source>
        <dbReference type="Proteomes" id="UP000529637"/>
    </source>
</evidence>
<dbReference type="PANTHER" id="PTHR43415:SF3">
    <property type="entry name" value="GNAT-FAMILY ACETYLTRANSFERASE"/>
    <property type="match status" value="1"/>
</dbReference>
<accession>A0A7Y6NS64</accession>
<evidence type="ECO:0000259" key="1">
    <source>
        <dbReference type="PROSITE" id="PS51186"/>
    </source>
</evidence>
<dbReference type="EMBL" id="JABWMJ010000011">
    <property type="protein sequence ID" value="NUZ08197.1"/>
    <property type="molecule type" value="Genomic_DNA"/>
</dbReference>
<dbReference type="SUPFAM" id="SSF55729">
    <property type="entry name" value="Acyl-CoA N-acyltransferases (Nat)"/>
    <property type="match status" value="1"/>
</dbReference>
<dbReference type="InterPro" id="IPR016181">
    <property type="entry name" value="Acyl_CoA_acyltransferase"/>
</dbReference>
<feature type="domain" description="N-acetyltransferase" evidence="1">
    <location>
        <begin position="16"/>
        <end position="176"/>
    </location>
</feature>
<dbReference type="Pfam" id="PF13302">
    <property type="entry name" value="Acetyltransf_3"/>
    <property type="match status" value="1"/>
</dbReference>
<dbReference type="PANTHER" id="PTHR43415">
    <property type="entry name" value="SPERMIDINE N(1)-ACETYLTRANSFERASE"/>
    <property type="match status" value="1"/>
</dbReference>